<dbReference type="HOGENOM" id="CLU_1599007_0_0_2"/>
<keyword evidence="2" id="KW-1185">Reference proteome</keyword>
<reference evidence="2" key="1">
    <citation type="submission" date="2011-12" db="EMBL/GenBank/DDBJ databases">
        <title>Complete sequence of Methanoregula formicicum SMSP.</title>
        <authorList>
            <person name="Lucas S."/>
            <person name="Han J."/>
            <person name="Lapidus A."/>
            <person name="Cheng J.-F."/>
            <person name="Goodwin L."/>
            <person name="Pitluck S."/>
            <person name="Peters L."/>
            <person name="Ovchinnikova G."/>
            <person name="Teshima H."/>
            <person name="Detter J.C."/>
            <person name="Han C."/>
            <person name="Tapia R."/>
            <person name="Land M."/>
            <person name="Hauser L."/>
            <person name="Kyrpides N."/>
            <person name="Ivanova N."/>
            <person name="Pagani I."/>
            <person name="Imachi H."/>
            <person name="Tamaki H."/>
            <person name="Sekiguchi Y."/>
            <person name="Kamagata Y."/>
            <person name="Cadillo-Quiroz H."/>
            <person name="Zinder S."/>
            <person name="Liu W.-T."/>
            <person name="Woyke T."/>
        </authorList>
    </citation>
    <scope>NUCLEOTIDE SEQUENCE [LARGE SCALE GENOMIC DNA]</scope>
    <source>
        <strain evidence="2">DSM 22288 / NBRC 105244 / SMSP</strain>
    </source>
</reference>
<dbReference type="eggNOG" id="arCOG12679">
    <property type="taxonomic scope" value="Archaea"/>
</dbReference>
<dbReference type="AlphaFoldDB" id="L0HJD9"/>
<accession>L0HJD9</accession>
<dbReference type="Proteomes" id="UP000010824">
    <property type="component" value="Chromosome"/>
</dbReference>
<dbReference type="OrthoDB" id="374956at2157"/>
<gene>
    <name evidence="1" type="ordered locus">Metfor_2433</name>
</gene>
<dbReference type="GeneID" id="14309825"/>
<evidence type="ECO:0000313" key="1">
    <source>
        <dbReference type="EMBL" id="AGB03433.1"/>
    </source>
</evidence>
<dbReference type="KEGG" id="mfo:Metfor_2433"/>
<name>L0HJD9_METFS</name>
<organism evidence="1 2">
    <name type="scientific">Methanoregula formicica (strain DSM 22288 / NBRC 105244 / SMSP)</name>
    <dbReference type="NCBI Taxonomy" id="593750"/>
    <lineage>
        <taxon>Archaea</taxon>
        <taxon>Methanobacteriati</taxon>
        <taxon>Methanobacteriota</taxon>
        <taxon>Stenosarchaea group</taxon>
        <taxon>Methanomicrobia</taxon>
        <taxon>Methanomicrobiales</taxon>
        <taxon>Methanoregulaceae</taxon>
        <taxon>Methanoregula</taxon>
    </lineage>
</organism>
<proteinExistence type="predicted"/>
<dbReference type="InParanoid" id="L0HJD9"/>
<dbReference type="RefSeq" id="WP_015286395.1">
    <property type="nucleotide sequence ID" value="NC_019943.1"/>
</dbReference>
<dbReference type="EMBL" id="CP003167">
    <property type="protein sequence ID" value="AGB03433.1"/>
    <property type="molecule type" value="Genomic_DNA"/>
</dbReference>
<reference evidence="1 2" key="2">
    <citation type="journal article" date="2014" name="Genome Announc.">
        <title>Complete Genome Sequence of Methanoregula formicica SMSPT, a Mesophilic Hydrogenotrophic Methanogen Isolated from a Methanogenic Upflow Anaerobic Sludge Blanket Reactor.</title>
        <authorList>
            <person name="Yamamoto K."/>
            <person name="Tamaki H."/>
            <person name="Cadillo-Quiroz H."/>
            <person name="Imachi H."/>
            <person name="Kyrpides N."/>
            <person name="Woyke T."/>
            <person name="Goodwin L."/>
            <person name="Zinder S.H."/>
            <person name="Kamagata Y."/>
            <person name="Liu W.T."/>
        </authorList>
    </citation>
    <scope>NUCLEOTIDE SEQUENCE [LARGE SCALE GENOMIC DNA]</scope>
    <source>
        <strain evidence="2">DSM 22288 / NBRC 105244 / SMSP</strain>
    </source>
</reference>
<dbReference type="STRING" id="593750.Metfor_2433"/>
<protein>
    <submittedName>
        <fullName evidence="1">Uncharacterized protein</fullName>
    </submittedName>
</protein>
<evidence type="ECO:0000313" key="2">
    <source>
        <dbReference type="Proteomes" id="UP000010824"/>
    </source>
</evidence>
<sequence length="160" mass="18422" precursor="true">MEPENAMQPVATVTGLYRGKFSGLEPLTPDKPLTPEEVRRNPIFYELALHPKQGDENLIIDVIYDNLAPIRLRDLYRGTDIPRNVQFWPDWFDIPPYQEMRDIDGRRVYPRAPGKHTVQIRTGRRKWAQMGRVRDFSPENGGYTSPVFEVLIAQGVAADD</sequence>